<protein>
    <submittedName>
        <fullName evidence="2">Uncharacterized protein</fullName>
    </submittedName>
</protein>
<feature type="compositionally biased region" description="Acidic residues" evidence="1">
    <location>
        <begin position="177"/>
        <end position="198"/>
    </location>
</feature>
<dbReference type="EMBL" id="FO082275">
    <property type="protein sequence ID" value="CCO15913.1"/>
    <property type="molecule type" value="Genomic_DNA"/>
</dbReference>
<reference evidence="2 3" key="1">
    <citation type="submission" date="2011-10" db="EMBL/GenBank/DDBJ databases">
        <authorList>
            <person name="Genoscope - CEA"/>
        </authorList>
    </citation>
    <scope>NUCLEOTIDE SEQUENCE [LARGE SCALE GENOMIC DNA]</scope>
    <source>
        <strain evidence="2 3">RCC 1105</strain>
    </source>
</reference>
<dbReference type="KEGG" id="bpg:Bathy04g04570"/>
<name>K8F333_9CHLO</name>
<evidence type="ECO:0000313" key="3">
    <source>
        <dbReference type="Proteomes" id="UP000198341"/>
    </source>
</evidence>
<feature type="region of interest" description="Disordered" evidence="1">
    <location>
        <begin position="170"/>
        <end position="255"/>
    </location>
</feature>
<evidence type="ECO:0000256" key="1">
    <source>
        <dbReference type="SAM" id="MobiDB-lite"/>
    </source>
</evidence>
<keyword evidence="3" id="KW-1185">Reference proteome</keyword>
<proteinExistence type="predicted"/>
<sequence length="255" mass="26909">MPPHPLPLAGKVGVKVVEGEDSAAAKEVAAKEAGREEETGVDSAVGKEEAKAVVDLEVVGLEVVMEKAKEEARGEDSAAGSAEDLEEATAGAKVADLVEGQVAEPAVAAKEEEAVVANTPAYLDLNTAKLEVTVVVEDSAEEKVVEDSAEEKVVEEREGVVRVVVDSAAEEAKETAEEAMDSAEEAMGSEEEAMDSEEAEKATVEVDSAEEEAMDSVEVAMDSEEVEKATEEVDSAVAMDLEEDTTSRHIRTQYR</sequence>
<dbReference type="RefSeq" id="XP_007513388.1">
    <property type="nucleotide sequence ID" value="XM_007513326.1"/>
</dbReference>
<dbReference type="Proteomes" id="UP000198341">
    <property type="component" value="Chromosome 4"/>
</dbReference>
<gene>
    <name evidence="2" type="ORF">Bathy04g04570</name>
</gene>
<feature type="region of interest" description="Disordered" evidence="1">
    <location>
        <begin position="68"/>
        <end position="91"/>
    </location>
</feature>
<evidence type="ECO:0000313" key="2">
    <source>
        <dbReference type="EMBL" id="CCO15913.1"/>
    </source>
</evidence>
<dbReference type="AlphaFoldDB" id="K8F333"/>
<feature type="compositionally biased region" description="Acidic residues" evidence="1">
    <location>
        <begin position="207"/>
        <end position="225"/>
    </location>
</feature>
<organism evidence="2 3">
    <name type="scientific">Bathycoccus prasinos</name>
    <dbReference type="NCBI Taxonomy" id="41875"/>
    <lineage>
        <taxon>Eukaryota</taxon>
        <taxon>Viridiplantae</taxon>
        <taxon>Chlorophyta</taxon>
        <taxon>Mamiellophyceae</taxon>
        <taxon>Mamiellales</taxon>
        <taxon>Bathycoccaceae</taxon>
        <taxon>Bathycoccus</taxon>
    </lineage>
</organism>
<dbReference type="GeneID" id="19016483"/>
<accession>K8F333</accession>